<keyword evidence="4" id="KW-1185">Reference proteome</keyword>
<sequence length="142" mass="16485">MRNYFYTQSGAIMNTQEYVKLAIKTESTDFESMNTRLQDDGLKRLLHAGIGLSTEAGEFLDALKKHIFYGKELDRVNLAEEMGDLFWYLAIVADELGVNMDDVMERNIEKLKARYGEKFSEEKAENRDLKNERSILEKQTMN</sequence>
<dbReference type="STRING" id="862908.BMS_1457"/>
<evidence type="ECO:0000313" key="4">
    <source>
        <dbReference type="Proteomes" id="UP000008963"/>
    </source>
</evidence>
<evidence type="ECO:0000256" key="1">
    <source>
        <dbReference type="SAM" id="Coils"/>
    </source>
</evidence>
<name>E1X090_HALMS</name>
<protein>
    <recommendedName>
        <fullName evidence="2">NTP pyrophosphohydrolase MazG-like domain-containing protein</fullName>
    </recommendedName>
</protein>
<evidence type="ECO:0000259" key="2">
    <source>
        <dbReference type="Pfam" id="PF03819"/>
    </source>
</evidence>
<reference evidence="4" key="1">
    <citation type="journal article" date="2013" name="ISME J.">
        <title>A small predatory core genome in the divergent marine Bacteriovorax marinus SJ and the terrestrial Bdellovibrio bacteriovorus.</title>
        <authorList>
            <person name="Crossman L.C."/>
            <person name="Chen H."/>
            <person name="Cerdeno-Tarraga A.M."/>
            <person name="Brooks K."/>
            <person name="Quail M.A."/>
            <person name="Pineiro S.A."/>
            <person name="Hobley L."/>
            <person name="Sockett R.E."/>
            <person name="Bentley S.D."/>
            <person name="Parkhill J."/>
            <person name="Williams H.N."/>
            <person name="Stine O.C."/>
        </authorList>
    </citation>
    <scope>NUCLEOTIDE SEQUENCE [LARGE SCALE GENOMIC DNA]</scope>
    <source>
        <strain evidence="4">ATCC BAA-682 / DSM 15412 / SJ</strain>
    </source>
</reference>
<dbReference type="AlphaFoldDB" id="E1X090"/>
<organism evidence="3 4">
    <name type="scientific">Halobacteriovorax marinus (strain ATCC BAA-682 / DSM 15412 / SJ)</name>
    <name type="common">Bacteriovorax marinus</name>
    <dbReference type="NCBI Taxonomy" id="862908"/>
    <lineage>
        <taxon>Bacteria</taxon>
        <taxon>Pseudomonadati</taxon>
        <taxon>Bdellovibrionota</taxon>
        <taxon>Bacteriovoracia</taxon>
        <taxon>Bacteriovoracales</taxon>
        <taxon>Halobacteriovoraceae</taxon>
        <taxon>Halobacteriovorax</taxon>
    </lineage>
</organism>
<keyword evidence="1" id="KW-0175">Coiled coil</keyword>
<dbReference type="Gene3D" id="1.10.287.1080">
    <property type="entry name" value="MazG-like"/>
    <property type="match status" value="1"/>
</dbReference>
<dbReference type="HOGENOM" id="CLU_130333_1_1_7"/>
<dbReference type="InterPro" id="IPR004518">
    <property type="entry name" value="MazG-like_dom"/>
</dbReference>
<feature type="domain" description="NTP pyrophosphohydrolase MazG-like" evidence="2">
    <location>
        <begin position="52"/>
        <end position="115"/>
    </location>
</feature>
<accession>E1X090</accession>
<feature type="coiled-coil region" evidence="1">
    <location>
        <begin position="112"/>
        <end position="139"/>
    </location>
</feature>
<dbReference type="Proteomes" id="UP000008963">
    <property type="component" value="Chromosome"/>
</dbReference>
<dbReference type="Pfam" id="PF03819">
    <property type="entry name" value="MazG"/>
    <property type="match status" value="1"/>
</dbReference>
<dbReference type="InterPro" id="IPR011379">
    <property type="entry name" value="MazG-related_GP37"/>
</dbReference>
<dbReference type="CDD" id="cd11541">
    <property type="entry name" value="NTP-PPase_u4"/>
    <property type="match status" value="1"/>
</dbReference>
<evidence type="ECO:0000313" key="3">
    <source>
        <dbReference type="EMBL" id="CBW26318.1"/>
    </source>
</evidence>
<gene>
    <name evidence="3" type="ordered locus">BMS_1457</name>
</gene>
<dbReference type="PATRIC" id="fig|862908.3.peg.1387"/>
<dbReference type="PIRSF" id="PIRSF006639">
    <property type="entry name" value="UCP006639_pph"/>
    <property type="match status" value="1"/>
</dbReference>
<dbReference type="EMBL" id="FQ312005">
    <property type="protein sequence ID" value="CBW26318.1"/>
    <property type="molecule type" value="Genomic_DNA"/>
</dbReference>
<dbReference type="KEGG" id="bmx:BMS_1457"/>
<dbReference type="eggNOG" id="COG1694">
    <property type="taxonomic scope" value="Bacteria"/>
</dbReference>
<proteinExistence type="predicted"/>
<dbReference type="SUPFAM" id="SSF101386">
    <property type="entry name" value="all-alpha NTP pyrophosphatases"/>
    <property type="match status" value="1"/>
</dbReference>